<evidence type="ECO:0000256" key="1">
    <source>
        <dbReference type="SAM" id="MobiDB-lite"/>
    </source>
</evidence>
<name>A0ABD1LPB4_9FABA</name>
<sequence>MILNQEKCMQTLLNRESKYRNSCNVSLDDLFSSKSPSFRTPKTLSLNSDCTSSPPPSSTSTSSSSPSSSIFIP</sequence>
<feature type="compositionally biased region" description="Low complexity" evidence="1">
    <location>
        <begin position="58"/>
        <end position="73"/>
    </location>
</feature>
<proteinExistence type="predicted"/>
<organism evidence="2 3">
    <name type="scientific">Flemingia macrophylla</name>
    <dbReference type="NCBI Taxonomy" id="520843"/>
    <lineage>
        <taxon>Eukaryota</taxon>
        <taxon>Viridiplantae</taxon>
        <taxon>Streptophyta</taxon>
        <taxon>Embryophyta</taxon>
        <taxon>Tracheophyta</taxon>
        <taxon>Spermatophyta</taxon>
        <taxon>Magnoliopsida</taxon>
        <taxon>eudicotyledons</taxon>
        <taxon>Gunneridae</taxon>
        <taxon>Pentapetalae</taxon>
        <taxon>rosids</taxon>
        <taxon>fabids</taxon>
        <taxon>Fabales</taxon>
        <taxon>Fabaceae</taxon>
        <taxon>Papilionoideae</taxon>
        <taxon>50 kb inversion clade</taxon>
        <taxon>NPAAA clade</taxon>
        <taxon>indigoferoid/millettioid clade</taxon>
        <taxon>Phaseoleae</taxon>
        <taxon>Flemingia</taxon>
    </lineage>
</organism>
<evidence type="ECO:0000313" key="3">
    <source>
        <dbReference type="Proteomes" id="UP001603857"/>
    </source>
</evidence>
<feature type="region of interest" description="Disordered" evidence="1">
    <location>
        <begin position="35"/>
        <end position="73"/>
    </location>
</feature>
<feature type="compositionally biased region" description="Polar residues" evidence="1">
    <location>
        <begin position="35"/>
        <end position="50"/>
    </location>
</feature>
<dbReference type="EMBL" id="JBGMDY010000008">
    <property type="protein sequence ID" value="KAL2325362.1"/>
    <property type="molecule type" value="Genomic_DNA"/>
</dbReference>
<dbReference type="Proteomes" id="UP001603857">
    <property type="component" value="Unassembled WGS sequence"/>
</dbReference>
<reference evidence="2 3" key="1">
    <citation type="submission" date="2024-08" db="EMBL/GenBank/DDBJ databases">
        <title>Insights into the chromosomal genome structure of Flemingia macrophylla.</title>
        <authorList>
            <person name="Ding Y."/>
            <person name="Zhao Y."/>
            <person name="Bi W."/>
            <person name="Wu M."/>
            <person name="Zhao G."/>
            <person name="Gong Y."/>
            <person name="Li W."/>
            <person name="Zhang P."/>
        </authorList>
    </citation>
    <scope>NUCLEOTIDE SEQUENCE [LARGE SCALE GENOMIC DNA]</scope>
    <source>
        <strain evidence="2">DYQJB</strain>
        <tissue evidence="2">Leaf</tissue>
    </source>
</reference>
<keyword evidence="3" id="KW-1185">Reference proteome</keyword>
<protein>
    <submittedName>
        <fullName evidence="2">Uncharacterized protein</fullName>
    </submittedName>
</protein>
<accession>A0ABD1LPB4</accession>
<dbReference type="AlphaFoldDB" id="A0ABD1LPB4"/>
<evidence type="ECO:0000313" key="2">
    <source>
        <dbReference type="EMBL" id="KAL2325362.1"/>
    </source>
</evidence>
<gene>
    <name evidence="2" type="ORF">Fmac_024420</name>
</gene>
<comment type="caution">
    <text evidence="2">The sequence shown here is derived from an EMBL/GenBank/DDBJ whole genome shotgun (WGS) entry which is preliminary data.</text>
</comment>